<dbReference type="InterPro" id="IPR000385">
    <property type="entry name" value="MoaA_NifB_PqqE_Fe-S-bd_CS"/>
</dbReference>
<comment type="caution">
    <text evidence="7">The sequence shown here is derived from an EMBL/GenBank/DDBJ whole genome shotgun (WGS) entry which is preliminary data.</text>
</comment>
<evidence type="ECO:0000256" key="3">
    <source>
        <dbReference type="ARBA" id="ARBA00022691"/>
    </source>
</evidence>
<keyword evidence="6" id="KW-0411">Iron-sulfur</keyword>
<reference evidence="7 8" key="1">
    <citation type="submission" date="2017-03" db="EMBL/GenBank/DDBJ databases">
        <title>Genome sequence of Methanobrevibacter wosei.</title>
        <authorList>
            <person name="Poehlein A."/>
            <person name="Seedorf H."/>
            <person name="Daniel R."/>
        </authorList>
    </citation>
    <scope>NUCLEOTIDE SEQUENCE [LARGE SCALE GENOMIC DNA]</scope>
    <source>
        <strain evidence="7 8">DSM 11979</strain>
    </source>
</reference>
<evidence type="ECO:0000256" key="1">
    <source>
        <dbReference type="ARBA" id="ARBA00001966"/>
    </source>
</evidence>
<name>A0A2U1S984_9EURY</name>
<keyword evidence="2" id="KW-0004">4Fe-4S</keyword>
<evidence type="ECO:0000256" key="6">
    <source>
        <dbReference type="ARBA" id="ARBA00023014"/>
    </source>
</evidence>
<evidence type="ECO:0000313" key="7">
    <source>
        <dbReference type="EMBL" id="PWB86960.1"/>
    </source>
</evidence>
<evidence type="ECO:0000256" key="4">
    <source>
        <dbReference type="ARBA" id="ARBA00022723"/>
    </source>
</evidence>
<evidence type="ECO:0000256" key="5">
    <source>
        <dbReference type="ARBA" id="ARBA00023004"/>
    </source>
</evidence>
<keyword evidence="5" id="KW-0408">Iron</keyword>
<evidence type="ECO:0000256" key="2">
    <source>
        <dbReference type="ARBA" id="ARBA00022485"/>
    </source>
</evidence>
<accession>A0A2U1S984</accession>
<dbReference type="Proteomes" id="UP000245577">
    <property type="component" value="Unassembled WGS sequence"/>
</dbReference>
<keyword evidence="8" id="KW-1185">Reference proteome</keyword>
<gene>
    <name evidence="7" type="ORF">MBBWO_00740</name>
</gene>
<dbReference type="GO" id="GO:0003824">
    <property type="term" value="F:catalytic activity"/>
    <property type="evidence" value="ECO:0007669"/>
    <property type="project" value="InterPro"/>
</dbReference>
<evidence type="ECO:0008006" key="9">
    <source>
        <dbReference type="Google" id="ProtNLM"/>
    </source>
</evidence>
<dbReference type="InterPro" id="IPR036526">
    <property type="entry name" value="C-N_Hydrolase_sf"/>
</dbReference>
<dbReference type="PROSITE" id="PS01305">
    <property type="entry name" value="MOAA_NIFB_PQQE"/>
    <property type="match status" value="1"/>
</dbReference>
<dbReference type="GO" id="GO:0046872">
    <property type="term" value="F:metal ion binding"/>
    <property type="evidence" value="ECO:0007669"/>
    <property type="project" value="UniProtKB-KW"/>
</dbReference>
<evidence type="ECO:0000313" key="8">
    <source>
        <dbReference type="Proteomes" id="UP000245577"/>
    </source>
</evidence>
<sequence>MGDIDILKDQLIASYKKLKNHIYYDNYAVIQRFELANFEFENFRNDKDIFDKDVFDRFFYKFAEDLISDFDNVISDIVNKIDVISLPKSVSNDKDSIKVISNCNKKKNNISKIHYFIDLPIEGHILSVLWIIKSGFVLDKRLYNNCYANRINDTLIDSILNNKNIFSPFLFHPYYEKYSSWRDNALNSITTLLKDNKNAIMLSLDFKDYYYRSLIDFKRLNDDIIDSKEKINVPHTDFDEKLNSFIEKVFNCYSLKFKRIFDKNNEENLPMIPLGFLPSLIIANWNLQGFDQSILEDINPFYYGRYVDDVLIVMESHEKSELHGEQHINELSLNKFIEKYLTYKHENPHNNIFKKNNSDWMLCDIPVHNNEENYYPYNNLKIQNDKLKIYKFSYKCSDVILKNFRKEIYKNSSEFRLMHGFESIIDELEDNIYQINYRESINKLNDIENVKINKFEISKILTRLNIASKNMSNTISMDIVKEILNAFNGKSLEFFSLWEKLFSFLYINNKFEELCLYCLDIINEISTISFCIKDNNSQKETFDFLLKDIDETYNIKNSLFKFLYFSLVRTFSLKSFNENNYHFKRLLTHINENTFDNYNYKKDIKMILFSLMQNNNLMKYPLQNAYMVYKNNDNYNLIKTNNGDYDEFLGIYPRFIKLHEFILYNINKELFKKNCDLNYINDSINLYYKYNFEDKGNINEIKEGCGLNVKDICNLNCNMCKKEHMSYNYACKVFNIGTDIKQRIKVGLLNTKLEEKDIADRIKKIPNLSNKRFDMLKKLINESIKKEVDLLLMPEMYIPYEWIGELVKISKDHQMAIIFGVEPIESEGYVGNYIMMAFPFIINEKYYESTLFYRLKNHYAPSEIKLLKTYGKELIRTEKDFYYLFNWNNVYIAPYYCFEITDISSRNIFKSWCDIITVSEFNKDVNYFNGIGESLSRDLFCYCIKSNTSEFGGNVIIQPSSSENKYLINLKGGDDDYVVTCNLDINILRENAIKDDVYDKENTFKPKPPGLDMTIIKKRMKLE</sequence>
<comment type="cofactor">
    <cofactor evidence="1">
        <name>[4Fe-4S] cluster</name>
        <dbReference type="ChEBI" id="CHEBI:49883"/>
    </cofactor>
</comment>
<dbReference type="EMBL" id="MZGU01000002">
    <property type="protein sequence ID" value="PWB86960.1"/>
    <property type="molecule type" value="Genomic_DNA"/>
</dbReference>
<dbReference type="GO" id="GO:0051539">
    <property type="term" value="F:4 iron, 4 sulfur cluster binding"/>
    <property type="evidence" value="ECO:0007669"/>
    <property type="project" value="UniProtKB-KW"/>
</dbReference>
<proteinExistence type="predicted"/>
<organism evidence="7 8">
    <name type="scientific">Methanobrevibacter woesei</name>
    <dbReference type="NCBI Taxonomy" id="190976"/>
    <lineage>
        <taxon>Archaea</taxon>
        <taxon>Methanobacteriati</taxon>
        <taxon>Methanobacteriota</taxon>
        <taxon>Methanomada group</taxon>
        <taxon>Methanobacteria</taxon>
        <taxon>Methanobacteriales</taxon>
        <taxon>Methanobacteriaceae</taxon>
        <taxon>Methanobrevibacter</taxon>
    </lineage>
</organism>
<dbReference type="RefSeq" id="WP_243408438.1">
    <property type="nucleotide sequence ID" value="NZ_JALEWY010000001.1"/>
</dbReference>
<dbReference type="SUPFAM" id="SSF56317">
    <property type="entry name" value="Carbon-nitrogen hydrolase"/>
    <property type="match status" value="1"/>
</dbReference>
<keyword evidence="3" id="KW-0949">S-adenosyl-L-methionine</keyword>
<keyword evidence="4" id="KW-0479">Metal-binding</keyword>
<protein>
    <recommendedName>
        <fullName evidence="9">Reverse transcriptase domain-containing protein</fullName>
    </recommendedName>
</protein>
<dbReference type="AlphaFoldDB" id="A0A2U1S984"/>